<dbReference type="Gene3D" id="1.25.10.10">
    <property type="entry name" value="Leucine-rich Repeat Variant"/>
    <property type="match status" value="1"/>
</dbReference>
<evidence type="ECO:0000256" key="1">
    <source>
        <dbReference type="SAM" id="MobiDB-lite"/>
    </source>
</evidence>
<dbReference type="HOGENOM" id="CLU_007268_0_0_1"/>
<proteinExistence type="predicted"/>
<name>E3LQ47_CAERE</name>
<dbReference type="OMA" id="IDAMIYR"/>
<keyword evidence="3" id="KW-1185">Reference proteome</keyword>
<dbReference type="InterPro" id="IPR016024">
    <property type="entry name" value="ARM-type_fold"/>
</dbReference>
<dbReference type="GO" id="GO:0000070">
    <property type="term" value="P:mitotic sister chromatid segregation"/>
    <property type="evidence" value="ECO:0007669"/>
    <property type="project" value="EnsemblMetazoa"/>
</dbReference>
<dbReference type="Pfam" id="PF12422">
    <property type="entry name" value="Condensin2nSMC"/>
    <property type="match status" value="1"/>
</dbReference>
<evidence type="ECO:0000313" key="2">
    <source>
        <dbReference type="EMBL" id="EFP05554.1"/>
    </source>
</evidence>
<feature type="region of interest" description="Disordered" evidence="1">
    <location>
        <begin position="1"/>
        <end position="21"/>
    </location>
</feature>
<dbReference type="AlphaFoldDB" id="E3LQ47"/>
<sequence length="1025" mass="117505">MTVISGFKMPKSNPVTPNKQSPEDWNDLLNEFVQKTGRGLQKTFIKKMWAVHEDLLANAKSSPLRMMFFSPALTICPEGVKLVAEVFVKIGISNGLTLLEKNITKFDITDAECQRYGEVFKTAWLDAYQDASFDLTEEIETDVIRIICQYALYGQKPFAAKFRKVLSAFVSGKKKDVNFAEMITRILNGCLYRAMDATNYIVSSSAVELFFMFFPLISQEELEERENLMANQLRYMSDLLRSDIVSVRTQAASSVLKALAEYWDIIPKDMAKELLTFIIDVLSRDSVVGVRVAVYDGLNEMAFIPSCMNVFEHGLKCAVQKGVLDASERVRLAAFQAMARMKQHKFISPFDIIKRDDSIAVFELETVEECRRQLVPVMHIIMPISENIDEEQYRLRVNHMLKKSRIALLTYFRLLGPMKIIDPKQAGKLIIMFNMWAYRYLRRKGDPLPETSEGLKKARSYLECSLIIYMSCKKMLLFDCNENIKSKCDQQFGKIVKLIFEQYGNTPILGTATAISSVIPKESLKSVATDVLARLADDEVPEEALEPFLESAIHFNPDAVFDSLSNGLDVFYDLYGDQSKQTKKKKRNIGIPDELLTSTLKRLKYTIQSHSTSSLLATNDIFKPKILGLMKVGDASIRRKTKHFFQKVDLVREAIEVRLSKKENEDCALRDETLILALEFRFILPLYAVSENQEGEKERMKLIESIKALMDWFETNIAKKMCDFGDHNQDFFIKLSTSFLNCINVALSAYDFKTRPLEYEDEEDEENHSPTRKDKEDEETVAVKIARIVRSFVNSGTPIDVYVPTLRVAATLCDDSYSEAHNSIAQILRFTNKWVHSKCELETFSPEQEKETVEAIRHLYKRVIETGAWDEKCSNSMINNSIIFSFHSSSEAEKEFEDPRHEDFKPSQFISMVIIKFFLKDKSISDEFFNTLSCHYINENSVYFNCEDEDDATFFKLSRLAALSHFLRVLERYSKYHTSLIKNEIEHITTRVLDIFASASDLNTVPHHVMNSLSILLDVGLPDGF</sequence>
<accession>E3LQ47</accession>
<dbReference type="GO" id="GO:0005634">
    <property type="term" value="C:nucleus"/>
    <property type="evidence" value="ECO:0007669"/>
    <property type="project" value="InterPro"/>
</dbReference>
<dbReference type="InParanoid" id="E3LQ47"/>
<dbReference type="STRING" id="31234.E3LQ47"/>
<dbReference type="SUPFAM" id="SSF48371">
    <property type="entry name" value="ARM repeat"/>
    <property type="match status" value="1"/>
</dbReference>
<dbReference type="FunCoup" id="E3LQ47">
    <property type="interactions" value="267"/>
</dbReference>
<dbReference type="eggNOG" id="KOG1949">
    <property type="taxonomic scope" value="Eukaryota"/>
</dbReference>
<dbReference type="GO" id="GO:0000796">
    <property type="term" value="C:condensin complex"/>
    <property type="evidence" value="ECO:0007669"/>
    <property type="project" value="EnsemblMetazoa"/>
</dbReference>
<feature type="region of interest" description="Disordered" evidence="1">
    <location>
        <begin position="759"/>
        <end position="778"/>
    </location>
</feature>
<protein>
    <submittedName>
        <fullName evidence="2">CRE-CAPG-2 protein</fullName>
    </submittedName>
</protein>
<dbReference type="PANTHER" id="PTHR16199:SF4">
    <property type="entry name" value="CONDENSIN-2 COMPLEX SUBUNIT G2"/>
    <property type="match status" value="1"/>
</dbReference>
<dbReference type="OrthoDB" id="10062843at2759"/>
<dbReference type="PANTHER" id="PTHR16199">
    <property type="entry name" value="CONDENSIN-2 COMPLEX SUBUNIT G2"/>
    <property type="match status" value="1"/>
</dbReference>
<organism evidence="3">
    <name type="scientific">Caenorhabditis remanei</name>
    <name type="common">Caenorhabditis vulgaris</name>
    <dbReference type="NCBI Taxonomy" id="31234"/>
    <lineage>
        <taxon>Eukaryota</taxon>
        <taxon>Metazoa</taxon>
        <taxon>Ecdysozoa</taxon>
        <taxon>Nematoda</taxon>
        <taxon>Chromadorea</taxon>
        <taxon>Rhabditida</taxon>
        <taxon>Rhabditina</taxon>
        <taxon>Rhabditomorpha</taxon>
        <taxon>Rhabditoidea</taxon>
        <taxon>Rhabditidae</taxon>
        <taxon>Peloderinae</taxon>
        <taxon>Caenorhabditis</taxon>
    </lineage>
</organism>
<dbReference type="Proteomes" id="UP000008281">
    <property type="component" value="Unassembled WGS sequence"/>
</dbReference>
<evidence type="ECO:0000313" key="3">
    <source>
        <dbReference type="Proteomes" id="UP000008281"/>
    </source>
</evidence>
<dbReference type="EMBL" id="DS268412">
    <property type="protein sequence ID" value="EFP05554.1"/>
    <property type="molecule type" value="Genomic_DNA"/>
</dbReference>
<reference evidence="2" key="1">
    <citation type="submission" date="2007-07" db="EMBL/GenBank/DDBJ databases">
        <title>PCAP assembly of the Caenorhabditis remanei genome.</title>
        <authorList>
            <consortium name="The Caenorhabditis remanei Sequencing Consortium"/>
            <person name="Wilson R.K."/>
        </authorList>
    </citation>
    <scope>NUCLEOTIDE SEQUENCE [LARGE SCALE GENOMIC DNA]</scope>
    <source>
        <strain evidence="2">PB4641</strain>
    </source>
</reference>
<dbReference type="InterPro" id="IPR011989">
    <property type="entry name" value="ARM-like"/>
</dbReference>
<gene>
    <name evidence="2" type="primary">Cre-capg-2</name>
    <name evidence="2" type="ORF">CRE_27083</name>
</gene>
<dbReference type="InterPro" id="IPR024741">
    <property type="entry name" value="Condensin2_G2"/>
</dbReference>